<evidence type="ECO:0000313" key="2">
    <source>
        <dbReference type="EMBL" id="QJR05666.1"/>
    </source>
</evidence>
<organism evidence="1 3">
    <name type="scientific">Sphingobium yanoikuyae</name>
    <name type="common">Sphingomonas yanoikuyae</name>
    <dbReference type="NCBI Taxonomy" id="13690"/>
    <lineage>
        <taxon>Bacteria</taxon>
        <taxon>Pseudomonadati</taxon>
        <taxon>Pseudomonadota</taxon>
        <taxon>Alphaproteobacteria</taxon>
        <taxon>Sphingomonadales</taxon>
        <taxon>Sphingomonadaceae</taxon>
        <taxon>Sphingobium</taxon>
    </lineage>
</organism>
<dbReference type="PATRIC" id="fig|13690.10.peg.4925"/>
<keyword evidence="2" id="KW-0614">Plasmid</keyword>
<proteinExistence type="predicted"/>
<reference evidence="2 4" key="2">
    <citation type="submission" date="2020-04" db="EMBL/GenBank/DDBJ databases">
        <title>The Whole Genome Analysis of High salt-tolerant Sphingobium yanoikuyae YC-XJ2 with Aryl organophosphorus flame retardants (aryl-OPFRs)-degrading capacity and characteristics of Related phosphotriesterase.</title>
        <authorList>
            <person name="Li X."/>
        </authorList>
    </citation>
    <scope>NUCLEOTIDE SEQUENCE [LARGE SCALE GENOMIC DNA]</scope>
    <source>
        <strain evidence="2 4">YC-XJ2</strain>
        <plasmid evidence="2">p-A-Sy</plasmid>
        <plasmid evidence="4">p-a-sy</plasmid>
    </source>
</reference>
<accession>A0A084E987</accession>
<evidence type="ECO:0000313" key="4">
    <source>
        <dbReference type="Proteomes" id="UP000502611"/>
    </source>
</evidence>
<dbReference type="AlphaFoldDB" id="A0A084E987"/>
<dbReference type="Proteomes" id="UP000502611">
    <property type="component" value="Plasmid p-A-Sy"/>
</dbReference>
<evidence type="ECO:0000313" key="1">
    <source>
        <dbReference type="EMBL" id="KEZ14529.1"/>
    </source>
</evidence>
<dbReference type="EMBL" id="CP053022">
    <property type="protein sequence ID" value="QJR05666.1"/>
    <property type="molecule type" value="Genomic_DNA"/>
</dbReference>
<geneLocation type="plasmid" evidence="2">
    <name>p-A-Sy</name>
</geneLocation>
<gene>
    <name evidence="1" type="ORF">CP98_04774</name>
    <name evidence="2" type="ORF">HH800_25680</name>
</gene>
<evidence type="ECO:0000313" key="3">
    <source>
        <dbReference type="Proteomes" id="UP000028534"/>
    </source>
</evidence>
<dbReference type="Proteomes" id="UP000028534">
    <property type="component" value="Unassembled WGS sequence"/>
</dbReference>
<sequence>MKKGRVQPGSVARLPNLKVINVTYIPECVPNGGAQTLPFVRSSVQRAMMRIARDIGAPIDLEPSRQLTGTEGMLLLEQANLLIAGTNVSGSETREKLAQMGDSHGLDLLLLRSGAWPQSLDIHFHRRREWLVDYRSAWFDDRLWFMPMLEDGQPGVRASTEGLILFPCTSQKMLPFAGRWAA</sequence>
<protein>
    <submittedName>
        <fullName evidence="1">Uncharacterized protein</fullName>
    </submittedName>
</protein>
<dbReference type="EMBL" id="JGVR01000050">
    <property type="protein sequence ID" value="KEZ14529.1"/>
    <property type="molecule type" value="Genomic_DNA"/>
</dbReference>
<dbReference type="RefSeq" id="WP_125989606.1">
    <property type="nucleotide sequence ID" value="NZ_CAUUIR010000042.1"/>
</dbReference>
<geneLocation type="plasmid" evidence="4">
    <name>p-a-sy</name>
</geneLocation>
<name>A0A084E987_SPHYA</name>
<reference evidence="1 3" key="1">
    <citation type="submission" date="2014-03" db="EMBL/GenBank/DDBJ databases">
        <title>Genome sequence of Sphingobium yanoikuyae B1.</title>
        <authorList>
            <person name="Gan H.M."/>
            <person name="Gan H.Y."/>
            <person name="Savka M.A."/>
        </authorList>
    </citation>
    <scope>NUCLEOTIDE SEQUENCE [LARGE SCALE GENOMIC DNA]</scope>
    <source>
        <strain evidence="1 3">B1</strain>
    </source>
</reference>